<protein>
    <submittedName>
        <fullName evidence="2">Uncharacterized protein</fullName>
    </submittedName>
</protein>
<evidence type="ECO:0000313" key="2">
    <source>
        <dbReference type="EMBL" id="MBW0561689.1"/>
    </source>
</evidence>
<organism evidence="2 3">
    <name type="scientific">Austropuccinia psidii MF-1</name>
    <dbReference type="NCBI Taxonomy" id="1389203"/>
    <lineage>
        <taxon>Eukaryota</taxon>
        <taxon>Fungi</taxon>
        <taxon>Dikarya</taxon>
        <taxon>Basidiomycota</taxon>
        <taxon>Pucciniomycotina</taxon>
        <taxon>Pucciniomycetes</taxon>
        <taxon>Pucciniales</taxon>
        <taxon>Sphaerophragmiaceae</taxon>
        <taxon>Austropuccinia</taxon>
    </lineage>
</organism>
<evidence type="ECO:0000313" key="3">
    <source>
        <dbReference type="Proteomes" id="UP000765509"/>
    </source>
</evidence>
<keyword evidence="3" id="KW-1185">Reference proteome</keyword>
<feature type="compositionally biased region" description="Basic and acidic residues" evidence="1">
    <location>
        <begin position="153"/>
        <end position="164"/>
    </location>
</feature>
<reference evidence="2" key="1">
    <citation type="submission" date="2021-03" db="EMBL/GenBank/DDBJ databases">
        <title>Draft genome sequence of rust myrtle Austropuccinia psidii MF-1, a brazilian biotype.</title>
        <authorList>
            <person name="Quecine M.C."/>
            <person name="Pachon D.M.R."/>
            <person name="Bonatelli M.L."/>
            <person name="Correr F.H."/>
            <person name="Franceschini L.M."/>
            <person name="Leite T.F."/>
            <person name="Margarido G.R.A."/>
            <person name="Almeida C.A."/>
            <person name="Ferrarezi J.A."/>
            <person name="Labate C.A."/>
        </authorList>
    </citation>
    <scope>NUCLEOTIDE SEQUENCE</scope>
    <source>
        <strain evidence="2">MF-1</strain>
    </source>
</reference>
<accession>A0A9Q3JGH1</accession>
<dbReference type="Proteomes" id="UP000765509">
    <property type="component" value="Unassembled WGS sequence"/>
</dbReference>
<sequence>MLANKHTRNNCLLSNPSNHAARGVPDQVALVRTPLWSAMMKAFPSGNGHWDPKQEDGNDSAQLAHDYLADKGWQWQEDIQAWDDCHHVFSPMGSKCQKQSQPNPPQQYSPIPSFASRANDPRPKWNPMIGGLIPLEPSQTNETPIPGPSPSSKPHEDVPTHEPEPEVAPTQSMEEPFDTPSPDSATFPLCSPSIHSYPSSFPKNPTPSSPHFHDEAHQEFTDLQPTLMIPQAIVHKSINRILLEHHRLLHMIPLVDVPHQNQMHQEFGEELNSLLGQAVEAYPKEDISRIVSKYLNK</sequence>
<feature type="compositionally biased region" description="Polar residues" evidence="1">
    <location>
        <begin position="193"/>
        <end position="203"/>
    </location>
</feature>
<evidence type="ECO:0000256" key="1">
    <source>
        <dbReference type="SAM" id="MobiDB-lite"/>
    </source>
</evidence>
<dbReference type="EMBL" id="AVOT02071387">
    <property type="protein sequence ID" value="MBW0561689.1"/>
    <property type="molecule type" value="Genomic_DNA"/>
</dbReference>
<comment type="caution">
    <text evidence="2">The sequence shown here is derived from an EMBL/GenBank/DDBJ whole genome shotgun (WGS) entry which is preliminary data.</text>
</comment>
<proteinExistence type="predicted"/>
<gene>
    <name evidence="2" type="ORF">O181_101404</name>
</gene>
<name>A0A9Q3JGH1_9BASI</name>
<dbReference type="AlphaFoldDB" id="A0A9Q3JGH1"/>
<feature type="region of interest" description="Disordered" evidence="1">
    <location>
        <begin position="93"/>
        <end position="214"/>
    </location>
</feature>